<evidence type="ECO:0000313" key="2">
    <source>
        <dbReference type="Proteomes" id="UP000554520"/>
    </source>
</evidence>
<dbReference type="AlphaFoldDB" id="A0A839UFE3"/>
<comment type="caution">
    <text evidence="1">The sequence shown here is derived from an EMBL/GenBank/DDBJ whole genome shotgun (WGS) entry which is preliminary data.</text>
</comment>
<reference evidence="1 2" key="1">
    <citation type="submission" date="2020-08" db="EMBL/GenBank/DDBJ databases">
        <title>Genomic Encyclopedia of Type Strains, Phase III (KMG-III): the genomes of soil and plant-associated and newly described type strains.</title>
        <authorList>
            <person name="Whitman W."/>
        </authorList>
    </citation>
    <scope>NUCLEOTIDE SEQUENCE [LARGE SCALE GENOMIC DNA]</scope>
    <source>
        <strain evidence="1 2">CECT 7015</strain>
    </source>
</reference>
<evidence type="ECO:0008006" key="3">
    <source>
        <dbReference type="Google" id="ProtNLM"/>
    </source>
</evidence>
<dbReference type="SUPFAM" id="SSF54427">
    <property type="entry name" value="NTF2-like"/>
    <property type="match status" value="1"/>
</dbReference>
<proteinExistence type="predicted"/>
<dbReference type="EMBL" id="JACHXN010000029">
    <property type="protein sequence ID" value="MBB3149277.1"/>
    <property type="molecule type" value="Genomic_DNA"/>
</dbReference>
<dbReference type="RefSeq" id="WP_376772221.1">
    <property type="nucleotide sequence ID" value="NZ_JACHXN010000029.1"/>
</dbReference>
<name>A0A839UFE3_9HYPH</name>
<dbReference type="Gene3D" id="3.10.450.50">
    <property type="match status" value="1"/>
</dbReference>
<accession>A0A839UFE3</accession>
<sequence length="123" mass="13894">MTRYIALFNHRDWDSLRALLADDVKLNQSTHPIRVGSADVGMFFSICAKLAGVWLAPAWLEGREVIAVFENRLAATPNYFMWLEWRGDEIRFIHDYKYVHYVMADAETNVGASGIGDRGGGVT</sequence>
<dbReference type="Proteomes" id="UP000554520">
    <property type="component" value="Unassembled WGS sequence"/>
</dbReference>
<protein>
    <recommendedName>
        <fullName evidence="3">SnoaL-like domain-containing protein</fullName>
    </recommendedName>
</protein>
<keyword evidence="2" id="KW-1185">Reference proteome</keyword>
<evidence type="ECO:0000313" key="1">
    <source>
        <dbReference type="EMBL" id="MBB3149277.1"/>
    </source>
</evidence>
<gene>
    <name evidence="1" type="ORF">FHS21_005729</name>
</gene>
<dbReference type="InterPro" id="IPR032710">
    <property type="entry name" value="NTF2-like_dom_sf"/>
</dbReference>
<organism evidence="1 2">
    <name type="scientific">Phyllobacterium trifolii</name>
    <dbReference type="NCBI Taxonomy" id="300193"/>
    <lineage>
        <taxon>Bacteria</taxon>
        <taxon>Pseudomonadati</taxon>
        <taxon>Pseudomonadota</taxon>
        <taxon>Alphaproteobacteria</taxon>
        <taxon>Hyphomicrobiales</taxon>
        <taxon>Phyllobacteriaceae</taxon>
        <taxon>Phyllobacterium</taxon>
    </lineage>
</organism>